<dbReference type="AlphaFoldDB" id="A0A1S2VL42"/>
<sequence length="90" mass="10484">MTFQEDKLDEFMAIFGQSKDQIRAFPGCLHLELLCDLDKPNIRMTYSRWESAEALEQYRQSELFRTTWAATKKLFADKPMAFSAGQLDVL</sequence>
<dbReference type="EMBL" id="MORL01000005">
    <property type="protein sequence ID" value="OIN59130.1"/>
    <property type="molecule type" value="Genomic_DNA"/>
</dbReference>
<dbReference type="InterPro" id="IPR007138">
    <property type="entry name" value="ABM_dom"/>
</dbReference>
<gene>
    <name evidence="2" type="ORF">BLX24_12495</name>
</gene>
<dbReference type="Pfam" id="PF03992">
    <property type="entry name" value="ABM"/>
    <property type="match status" value="1"/>
</dbReference>
<proteinExistence type="predicted"/>
<protein>
    <submittedName>
        <fullName evidence="2">Antibiotic biosynthesis monooxygenase</fullName>
    </submittedName>
</protein>
<keyword evidence="2" id="KW-0560">Oxidoreductase</keyword>
<keyword evidence="3" id="KW-1185">Reference proteome</keyword>
<organism evidence="2 3">
    <name type="scientific">Arsenicibacter rosenii</name>
    <dbReference type="NCBI Taxonomy" id="1750698"/>
    <lineage>
        <taxon>Bacteria</taxon>
        <taxon>Pseudomonadati</taxon>
        <taxon>Bacteroidota</taxon>
        <taxon>Cytophagia</taxon>
        <taxon>Cytophagales</taxon>
        <taxon>Spirosomataceae</taxon>
        <taxon>Arsenicibacter</taxon>
    </lineage>
</organism>
<dbReference type="SUPFAM" id="SSF54909">
    <property type="entry name" value="Dimeric alpha+beta barrel"/>
    <property type="match status" value="1"/>
</dbReference>
<dbReference type="Gene3D" id="3.30.70.100">
    <property type="match status" value="1"/>
</dbReference>
<evidence type="ECO:0000259" key="1">
    <source>
        <dbReference type="PROSITE" id="PS51725"/>
    </source>
</evidence>
<dbReference type="InterPro" id="IPR011008">
    <property type="entry name" value="Dimeric_a/b-barrel"/>
</dbReference>
<dbReference type="PROSITE" id="PS51725">
    <property type="entry name" value="ABM"/>
    <property type="match status" value="1"/>
</dbReference>
<keyword evidence="2" id="KW-0503">Monooxygenase</keyword>
<evidence type="ECO:0000313" key="3">
    <source>
        <dbReference type="Proteomes" id="UP000181790"/>
    </source>
</evidence>
<evidence type="ECO:0000313" key="2">
    <source>
        <dbReference type="EMBL" id="OIN59130.1"/>
    </source>
</evidence>
<dbReference type="Proteomes" id="UP000181790">
    <property type="component" value="Unassembled WGS sequence"/>
</dbReference>
<name>A0A1S2VL42_9BACT</name>
<accession>A0A1S2VL42</accession>
<feature type="domain" description="ABM" evidence="1">
    <location>
        <begin position="1"/>
        <end position="87"/>
    </location>
</feature>
<reference evidence="2 3" key="1">
    <citation type="submission" date="2016-10" db="EMBL/GenBank/DDBJ databases">
        <title>Arsenicibacter rosenii gen. nov., sp. nov., an efficient arsenic-methylating bacterium isolated from an arsenic-contaminated paddy soil.</title>
        <authorList>
            <person name="Huang K."/>
        </authorList>
    </citation>
    <scope>NUCLEOTIDE SEQUENCE [LARGE SCALE GENOMIC DNA]</scope>
    <source>
        <strain evidence="2 3">SM-1</strain>
    </source>
</reference>
<dbReference type="GO" id="GO:0004497">
    <property type="term" value="F:monooxygenase activity"/>
    <property type="evidence" value="ECO:0007669"/>
    <property type="project" value="UniProtKB-KW"/>
</dbReference>
<comment type="caution">
    <text evidence="2">The sequence shown here is derived from an EMBL/GenBank/DDBJ whole genome shotgun (WGS) entry which is preliminary data.</text>
</comment>